<sequence length="217" mass="23225">MGTAPLPGLLWFLSALVTPGGSLTCKVCTSSNAQFCNVSSMVCSEDHACAASYTLTNTYGAVYTMSCAPKHHCDSPGSISASNGRIRRSTTCCYTDNCTPAPPILPDDDFRPNGLTCQSCLSTNSKWCYSKRTIECSGEENACLLHTSQYYAPIRRSVAVRGCATESICSLGTQWVQFGAIKMKSKYSCVFSGTPPSRYGLVASVTAALVLVKCLHF</sequence>
<proteinExistence type="predicted"/>
<evidence type="ECO:0000259" key="4">
    <source>
        <dbReference type="Pfam" id="PF00021"/>
    </source>
</evidence>
<protein>
    <recommendedName>
        <fullName evidence="4">UPAR/Ly6 domain-containing protein</fullName>
    </recommendedName>
</protein>
<dbReference type="EMBL" id="WNTK01002196">
    <property type="protein sequence ID" value="KAG9466254.1"/>
    <property type="molecule type" value="Genomic_DNA"/>
</dbReference>
<name>A0A8J6EA79_ELECQ</name>
<dbReference type="Pfam" id="PF00021">
    <property type="entry name" value="UPAR_LY6"/>
    <property type="match status" value="2"/>
</dbReference>
<comment type="caution">
    <text evidence="5">The sequence shown here is derived from an EMBL/GenBank/DDBJ whole genome shotgun (WGS) entry which is preliminary data.</text>
</comment>
<reference evidence="5" key="1">
    <citation type="thesis" date="2020" institute="ProQuest LLC" country="789 East Eisenhower Parkway, Ann Arbor, MI, USA">
        <title>Comparative Genomics and Chromosome Evolution.</title>
        <authorList>
            <person name="Mudd A.B."/>
        </authorList>
    </citation>
    <scope>NUCLEOTIDE SEQUENCE</scope>
    <source>
        <strain evidence="5">HN-11 Male</strain>
        <tissue evidence="5">Kidney and liver</tissue>
    </source>
</reference>
<dbReference type="PROSITE" id="PS50231">
    <property type="entry name" value="RICIN_B_LECTIN"/>
    <property type="match status" value="1"/>
</dbReference>
<feature type="signal peptide" evidence="3">
    <location>
        <begin position="1"/>
        <end position="24"/>
    </location>
</feature>
<dbReference type="InterPro" id="IPR045860">
    <property type="entry name" value="Snake_toxin-like_sf"/>
</dbReference>
<dbReference type="PANTHER" id="PTHR20914">
    <property type="entry name" value="LY6/PLAUR DOMAIN-CONTAINING PROTEIN 8"/>
    <property type="match status" value="1"/>
</dbReference>
<evidence type="ECO:0000256" key="3">
    <source>
        <dbReference type="SAM" id="SignalP"/>
    </source>
</evidence>
<dbReference type="OrthoDB" id="9907178at2759"/>
<dbReference type="InterPro" id="IPR016054">
    <property type="entry name" value="LY6_UPA_recep-like"/>
</dbReference>
<dbReference type="InterPro" id="IPR050918">
    <property type="entry name" value="CNF-like_PLA2_Inhibitor"/>
</dbReference>
<keyword evidence="2" id="KW-0964">Secreted</keyword>
<evidence type="ECO:0000313" key="5">
    <source>
        <dbReference type="EMBL" id="KAG9466254.1"/>
    </source>
</evidence>
<feature type="chain" id="PRO_5035206519" description="UPAR/Ly6 domain-containing protein" evidence="3">
    <location>
        <begin position="25"/>
        <end position="217"/>
    </location>
</feature>
<evidence type="ECO:0000256" key="1">
    <source>
        <dbReference type="ARBA" id="ARBA00004613"/>
    </source>
</evidence>
<keyword evidence="3" id="KW-0732">Signal</keyword>
<dbReference type="Proteomes" id="UP000770717">
    <property type="component" value="Unassembled WGS sequence"/>
</dbReference>
<organism evidence="5 6">
    <name type="scientific">Eleutherodactylus coqui</name>
    <name type="common">Puerto Rican coqui</name>
    <dbReference type="NCBI Taxonomy" id="57060"/>
    <lineage>
        <taxon>Eukaryota</taxon>
        <taxon>Metazoa</taxon>
        <taxon>Chordata</taxon>
        <taxon>Craniata</taxon>
        <taxon>Vertebrata</taxon>
        <taxon>Euteleostomi</taxon>
        <taxon>Amphibia</taxon>
        <taxon>Batrachia</taxon>
        <taxon>Anura</taxon>
        <taxon>Neobatrachia</taxon>
        <taxon>Hyloidea</taxon>
        <taxon>Eleutherodactylidae</taxon>
        <taxon>Eleutherodactylinae</taxon>
        <taxon>Eleutherodactylus</taxon>
        <taxon>Eleutherodactylus</taxon>
    </lineage>
</organism>
<comment type="subcellular location">
    <subcellularLocation>
        <location evidence="1">Secreted</location>
    </subcellularLocation>
</comment>
<accession>A0A8J6EA79</accession>
<dbReference type="Gene3D" id="2.10.60.10">
    <property type="entry name" value="CD59"/>
    <property type="match status" value="2"/>
</dbReference>
<dbReference type="AlphaFoldDB" id="A0A8J6EA79"/>
<dbReference type="GO" id="GO:0005576">
    <property type="term" value="C:extracellular region"/>
    <property type="evidence" value="ECO:0007669"/>
    <property type="project" value="UniProtKB-SubCell"/>
</dbReference>
<feature type="domain" description="UPAR/Ly6" evidence="4">
    <location>
        <begin position="22"/>
        <end position="99"/>
    </location>
</feature>
<gene>
    <name evidence="5" type="ORF">GDO78_016919</name>
</gene>
<dbReference type="CDD" id="cd23553">
    <property type="entry name" value="TFP_LU_ECD_Ly6PGE"/>
    <property type="match status" value="1"/>
</dbReference>
<evidence type="ECO:0000313" key="6">
    <source>
        <dbReference type="Proteomes" id="UP000770717"/>
    </source>
</evidence>
<evidence type="ECO:0000256" key="2">
    <source>
        <dbReference type="ARBA" id="ARBA00022525"/>
    </source>
</evidence>
<keyword evidence="6" id="KW-1185">Reference proteome</keyword>
<feature type="domain" description="UPAR/Ly6" evidence="4">
    <location>
        <begin position="113"/>
        <end position="187"/>
    </location>
</feature>
<dbReference type="CDD" id="cd23572">
    <property type="entry name" value="TFP_LU_ECD_PINLYP_rpt2"/>
    <property type="match status" value="1"/>
</dbReference>
<dbReference type="SUPFAM" id="SSF57302">
    <property type="entry name" value="Snake toxin-like"/>
    <property type="match status" value="2"/>
</dbReference>
<dbReference type="PANTHER" id="PTHR20914:SF25">
    <property type="entry name" value="PHOSPHOLIPASE A2 INHIBITOR AND LY6_PLAUR DOMAIN-CONTAINING PROTEIN"/>
    <property type="match status" value="1"/>
</dbReference>